<dbReference type="SUPFAM" id="SSF52980">
    <property type="entry name" value="Restriction endonuclease-like"/>
    <property type="match status" value="1"/>
</dbReference>
<dbReference type="CDD" id="cd20736">
    <property type="entry name" value="PoNe_Nuclease"/>
    <property type="match status" value="1"/>
</dbReference>
<dbReference type="InterPro" id="IPR003509">
    <property type="entry name" value="UPF0102_YraN-like"/>
</dbReference>
<sequence length="170" mass="18776">MGPAVSVLQFRRAQGVRHPGAPGGPPAPRPLPHPPPVLPGSGRVTVPRDPRHRLGRASEALAADFLRRHGYRILERNYRAACGEVDLVAEDGDCVVFVEVKARRTAACGDPREAVTPRKQRQVVRTAECFLQERGWLHREVRFDVLAVSLDGEAARVEHIPWAFDADCRG</sequence>
<dbReference type="NCBIfam" id="NF009154">
    <property type="entry name" value="PRK12497.3-3"/>
    <property type="match status" value="1"/>
</dbReference>
<comment type="similarity">
    <text evidence="1 2">Belongs to the UPF0102 family.</text>
</comment>
<proteinExistence type="inferred from homology"/>
<dbReference type="Proteomes" id="UP000469346">
    <property type="component" value="Unassembled WGS sequence"/>
</dbReference>
<dbReference type="InterPro" id="IPR011856">
    <property type="entry name" value="tRNA_endonuc-like_dom_sf"/>
</dbReference>
<feature type="compositionally biased region" description="Pro residues" evidence="3">
    <location>
        <begin position="22"/>
        <end position="38"/>
    </location>
</feature>
<evidence type="ECO:0000313" key="5">
    <source>
        <dbReference type="Proteomes" id="UP000469346"/>
    </source>
</evidence>
<protein>
    <recommendedName>
        <fullName evidence="2">UPF0102 protein G3N55_06975</fullName>
    </recommendedName>
</protein>
<keyword evidence="5" id="KW-1185">Reference proteome</keyword>
<dbReference type="Pfam" id="PF02021">
    <property type="entry name" value="UPF0102"/>
    <property type="match status" value="1"/>
</dbReference>
<feature type="region of interest" description="Disordered" evidence="3">
    <location>
        <begin position="15"/>
        <end position="53"/>
    </location>
</feature>
<reference evidence="4 5" key="1">
    <citation type="submission" date="2020-02" db="EMBL/GenBank/DDBJ databases">
        <title>Comparative genomics of sulfur disproportionating microorganisms.</title>
        <authorList>
            <person name="Ward L.M."/>
            <person name="Bertran E."/>
            <person name="Johnston D.T."/>
        </authorList>
    </citation>
    <scope>NUCLEOTIDE SEQUENCE [LARGE SCALE GENOMIC DNA]</scope>
    <source>
        <strain evidence="4 5">DSM 100025</strain>
    </source>
</reference>
<dbReference type="AlphaFoldDB" id="A0A6N9TS52"/>
<dbReference type="GO" id="GO:0003676">
    <property type="term" value="F:nucleic acid binding"/>
    <property type="evidence" value="ECO:0007669"/>
    <property type="project" value="InterPro"/>
</dbReference>
<dbReference type="NCBIfam" id="NF009150">
    <property type="entry name" value="PRK12497.1-3"/>
    <property type="match status" value="1"/>
</dbReference>
<gene>
    <name evidence="4" type="ORF">G3N55_06975</name>
</gene>
<evidence type="ECO:0000256" key="3">
    <source>
        <dbReference type="SAM" id="MobiDB-lite"/>
    </source>
</evidence>
<dbReference type="Gene3D" id="3.40.1350.10">
    <property type="match status" value="1"/>
</dbReference>
<accession>A0A6N9TS52</accession>
<dbReference type="HAMAP" id="MF_00048">
    <property type="entry name" value="UPF0102"/>
    <property type="match status" value="1"/>
</dbReference>
<evidence type="ECO:0000256" key="1">
    <source>
        <dbReference type="ARBA" id="ARBA00006738"/>
    </source>
</evidence>
<comment type="caution">
    <text evidence="4">The sequence shown here is derived from an EMBL/GenBank/DDBJ whole genome shotgun (WGS) entry which is preliminary data.</text>
</comment>
<dbReference type="InterPro" id="IPR011335">
    <property type="entry name" value="Restrct_endonuc-II-like"/>
</dbReference>
<evidence type="ECO:0000313" key="4">
    <source>
        <dbReference type="EMBL" id="NDY42584.1"/>
    </source>
</evidence>
<dbReference type="PANTHER" id="PTHR34039:SF1">
    <property type="entry name" value="UPF0102 PROTEIN YRAN"/>
    <property type="match status" value="1"/>
</dbReference>
<dbReference type="PANTHER" id="PTHR34039">
    <property type="entry name" value="UPF0102 PROTEIN YRAN"/>
    <property type="match status" value="1"/>
</dbReference>
<name>A0A6N9TS52_DISTH</name>
<dbReference type="NCBIfam" id="TIGR00252">
    <property type="entry name" value="YraN family protein"/>
    <property type="match status" value="1"/>
</dbReference>
<organism evidence="4 5">
    <name type="scientific">Dissulfurirhabdus thermomarina</name>
    <dbReference type="NCBI Taxonomy" id="1765737"/>
    <lineage>
        <taxon>Bacteria</taxon>
        <taxon>Deltaproteobacteria</taxon>
        <taxon>Dissulfurirhabdaceae</taxon>
        <taxon>Dissulfurirhabdus</taxon>
    </lineage>
</organism>
<dbReference type="EMBL" id="JAAGRR010000068">
    <property type="protein sequence ID" value="NDY42584.1"/>
    <property type="molecule type" value="Genomic_DNA"/>
</dbReference>
<evidence type="ECO:0000256" key="2">
    <source>
        <dbReference type="HAMAP-Rule" id="MF_00048"/>
    </source>
</evidence>